<sequence>MRLITEENVQVIFISILKKYPFIKKNVLETKFIENFGGVGPYYTFCNLGFGSIEYVLLRTPFVYEDEREQYYICAKHIMMPGPKIN</sequence>
<dbReference type="Proteomes" id="UP001566132">
    <property type="component" value="Unassembled WGS sequence"/>
</dbReference>
<organism evidence="1 5">
    <name type="scientific">Hypothenemus hampei</name>
    <name type="common">Coffee berry borer</name>
    <dbReference type="NCBI Taxonomy" id="57062"/>
    <lineage>
        <taxon>Eukaryota</taxon>
        <taxon>Metazoa</taxon>
        <taxon>Ecdysozoa</taxon>
        <taxon>Arthropoda</taxon>
        <taxon>Hexapoda</taxon>
        <taxon>Insecta</taxon>
        <taxon>Pterygota</taxon>
        <taxon>Neoptera</taxon>
        <taxon>Endopterygota</taxon>
        <taxon>Coleoptera</taxon>
        <taxon>Polyphaga</taxon>
        <taxon>Cucujiformia</taxon>
        <taxon>Curculionidae</taxon>
        <taxon>Scolytinae</taxon>
        <taxon>Hypothenemus</taxon>
    </lineage>
</organism>
<dbReference type="EMBL" id="JBDJPC010000003">
    <property type="protein sequence ID" value="KAL1509374.1"/>
    <property type="molecule type" value="Genomic_DNA"/>
</dbReference>
<proteinExistence type="predicted"/>
<reference evidence="1 5" key="1">
    <citation type="submission" date="2024-05" db="EMBL/GenBank/DDBJ databases">
        <title>Genetic variation in Jamaican populations of the coffee berry borer (Hypothenemus hampei).</title>
        <authorList>
            <person name="Errbii M."/>
            <person name="Myrie A."/>
        </authorList>
    </citation>
    <scope>NUCLEOTIDE SEQUENCE [LARGE SCALE GENOMIC DNA]</scope>
    <source>
        <strain evidence="1">JA-Hopewell-2020-01-JO</strain>
        <tissue evidence="1">Whole body</tissue>
    </source>
</reference>
<protein>
    <submittedName>
        <fullName evidence="1">Uncharacterized protein</fullName>
    </submittedName>
</protein>
<name>A0ABD1E913_HYPHA</name>
<evidence type="ECO:0000313" key="5">
    <source>
        <dbReference type="Proteomes" id="UP001566132"/>
    </source>
</evidence>
<comment type="caution">
    <text evidence="1">The sequence shown here is derived from an EMBL/GenBank/DDBJ whole genome shotgun (WGS) entry which is preliminary data.</text>
</comment>
<dbReference type="AlphaFoldDB" id="A0ABD1E913"/>
<evidence type="ECO:0000313" key="1">
    <source>
        <dbReference type="EMBL" id="KAL1489581.1"/>
    </source>
</evidence>
<evidence type="ECO:0000313" key="3">
    <source>
        <dbReference type="EMBL" id="KAL1492152.1"/>
    </source>
</evidence>
<keyword evidence="5" id="KW-1185">Reference proteome</keyword>
<dbReference type="EMBL" id="JBDJPC010000009">
    <property type="protein sequence ID" value="KAL1492152.1"/>
    <property type="molecule type" value="Genomic_DNA"/>
</dbReference>
<evidence type="ECO:0000313" key="4">
    <source>
        <dbReference type="EMBL" id="KAL1509374.1"/>
    </source>
</evidence>
<gene>
    <name evidence="4" type="ORF">ABEB36_004127</name>
    <name evidence="3" type="ORF">ABEB36_012640</name>
    <name evidence="1" type="ORF">ABEB36_013533</name>
    <name evidence="2" type="ORF">ABEB36_013534</name>
</gene>
<evidence type="ECO:0000313" key="2">
    <source>
        <dbReference type="EMBL" id="KAL1489582.1"/>
    </source>
</evidence>
<accession>A0ABD1E913</accession>
<dbReference type="EMBL" id="JBDJPC010000011">
    <property type="protein sequence ID" value="KAL1489581.1"/>
    <property type="molecule type" value="Genomic_DNA"/>
</dbReference>
<dbReference type="EMBL" id="JBDJPC010000011">
    <property type="protein sequence ID" value="KAL1489582.1"/>
    <property type="molecule type" value="Genomic_DNA"/>
</dbReference>